<dbReference type="InterPro" id="IPR023296">
    <property type="entry name" value="Glyco_hydro_beta-prop_sf"/>
</dbReference>
<protein>
    <recommendedName>
        <fullName evidence="5">Sulfatase N-terminal domain-containing protein</fullName>
    </recommendedName>
</protein>
<evidence type="ECO:0000256" key="3">
    <source>
        <dbReference type="ARBA" id="ARBA00022801"/>
    </source>
</evidence>
<dbReference type="GO" id="GO:0004553">
    <property type="term" value="F:hydrolase activity, hydrolyzing O-glycosyl compounds"/>
    <property type="evidence" value="ECO:0007669"/>
    <property type="project" value="InterPro"/>
</dbReference>
<accession>A0A2D0N0W6</accession>
<dbReference type="PANTHER" id="PTHR42693">
    <property type="entry name" value="ARYLSULFATASE FAMILY MEMBER"/>
    <property type="match status" value="1"/>
</dbReference>
<sequence>MKRLFTLFILSWILPTGLQGQGETMTTSEIRIRDPFILTDTSTGTYYMYAQMHNRQDDADAPQGVEVYTSRDLKNWTPPRTVLRLPAGWRSVWAPEVHAYRGKYYLFVTLTSEEKITENPNSRNGETQWQRGTHVFRADSPTGPFTALRDAAHTPAEWMSLDGTLFTENDRPYMVFCHEWAQTLDGTMDVVELRPDLSDPVGEPRLLFRASEAPWVRNMQDVGIKRNGLVTDGPAFYRNKKGALIMIWSSFGDHQYAIGQAISRSGSVFGPWEQIAEPLVRANGGHGMFFRDLDGQLQLAFHQPNGGGKERLHLAPVRENDEGLLELKRPNIVFIFSDDLSFRDLSAYGQLNYRTPNLDALLRESTRFTQAYAGAPECAPSRATMLTGLHVGRAPIRLNSSARGFEPLPADSYTFAEMLQKAGYRTGVVGKWGLGYKDTAGRPTRQGFDYHFGYLTHYEAHSYFPLQLYENGREVPLPQNAGHHIQMLYDKQRSRQQSDYELLYDTTGKLVKLDNRADAKKTDRKGAVYAPDLLDEKALQFITDNREQPFLLYYTTNLPHGPTIVDDLRQMTGQREKQLTAREWGAMVERLDISVGKIVRKLKEEGLYERTAIVFASDNGYSMHGPVAQADGSRVWLDDRDLANKGPFRGGKFGVLEGGMRIPFFIHLPGQEGAQMVSTPVWLPDLFPTFEALAGTEVSDTLDGYDLLPVLAGDQDAIPADRLMYFYKQNEQALRQGPWFVYRDHPDQPVQLYLPEEDQTLSVNLADFYPNEAATFKAKLDTIHTPHPWYWNPGDTAEQFEAKKQRAEDTGQVIKRYRPNGLELMPWERR</sequence>
<dbReference type="OrthoDB" id="9765065at2"/>
<evidence type="ECO:0000256" key="1">
    <source>
        <dbReference type="ARBA" id="ARBA00008779"/>
    </source>
</evidence>
<proteinExistence type="inferred from homology"/>
<dbReference type="AlphaFoldDB" id="A0A2D0N0W6"/>
<dbReference type="InterPro" id="IPR006710">
    <property type="entry name" value="Glyco_hydro_43"/>
</dbReference>
<dbReference type="Gene3D" id="2.115.10.20">
    <property type="entry name" value="Glycosyl hydrolase domain, family 43"/>
    <property type="match status" value="1"/>
</dbReference>
<gene>
    <name evidence="6" type="ORF">CRP01_33640</name>
</gene>
<organism evidence="6 7">
    <name type="scientific">Flavilitoribacter nigricans (strain ATCC 23147 / DSM 23189 / NBRC 102662 / NCIMB 1420 / SS-2)</name>
    <name type="common">Lewinella nigricans</name>
    <dbReference type="NCBI Taxonomy" id="1122177"/>
    <lineage>
        <taxon>Bacteria</taxon>
        <taxon>Pseudomonadati</taxon>
        <taxon>Bacteroidota</taxon>
        <taxon>Saprospiria</taxon>
        <taxon>Saprospirales</taxon>
        <taxon>Lewinellaceae</taxon>
        <taxon>Flavilitoribacter</taxon>
    </lineage>
</organism>
<comment type="similarity">
    <text evidence="1">Belongs to the sulfatase family.</text>
</comment>
<dbReference type="Proteomes" id="UP000223913">
    <property type="component" value="Unassembled WGS sequence"/>
</dbReference>
<evidence type="ECO:0000256" key="2">
    <source>
        <dbReference type="ARBA" id="ARBA00009865"/>
    </source>
</evidence>
<dbReference type="Pfam" id="PF04616">
    <property type="entry name" value="Glyco_hydro_43"/>
    <property type="match status" value="1"/>
</dbReference>
<comment type="similarity">
    <text evidence="2">Belongs to the glycosyl hydrolase 43 family.</text>
</comment>
<evidence type="ECO:0000256" key="4">
    <source>
        <dbReference type="ARBA" id="ARBA00023295"/>
    </source>
</evidence>
<dbReference type="GO" id="GO:0005975">
    <property type="term" value="P:carbohydrate metabolic process"/>
    <property type="evidence" value="ECO:0007669"/>
    <property type="project" value="InterPro"/>
</dbReference>
<dbReference type="GO" id="GO:0004065">
    <property type="term" value="F:arylsulfatase activity"/>
    <property type="evidence" value="ECO:0007669"/>
    <property type="project" value="TreeGrafter"/>
</dbReference>
<comment type="caution">
    <text evidence="6">The sequence shown here is derived from an EMBL/GenBank/DDBJ whole genome shotgun (WGS) entry which is preliminary data.</text>
</comment>
<dbReference type="SUPFAM" id="SSF53649">
    <property type="entry name" value="Alkaline phosphatase-like"/>
    <property type="match status" value="1"/>
</dbReference>
<reference evidence="6 7" key="1">
    <citation type="submission" date="2017-10" db="EMBL/GenBank/DDBJ databases">
        <title>The draft genome sequence of Lewinella nigricans NBRC 102662.</title>
        <authorList>
            <person name="Wang K."/>
        </authorList>
    </citation>
    <scope>NUCLEOTIDE SEQUENCE [LARGE SCALE GENOMIC DNA]</scope>
    <source>
        <strain evidence="6 7">NBRC 102662</strain>
    </source>
</reference>
<dbReference type="Pfam" id="PF00884">
    <property type="entry name" value="Sulfatase"/>
    <property type="match status" value="1"/>
</dbReference>
<dbReference type="EMBL" id="PDUD01000044">
    <property type="protein sequence ID" value="PHN02135.1"/>
    <property type="molecule type" value="Genomic_DNA"/>
</dbReference>
<keyword evidence="7" id="KW-1185">Reference proteome</keyword>
<dbReference type="SUPFAM" id="SSF75005">
    <property type="entry name" value="Arabinanase/levansucrase/invertase"/>
    <property type="match status" value="1"/>
</dbReference>
<evidence type="ECO:0000313" key="6">
    <source>
        <dbReference type="EMBL" id="PHN02135.1"/>
    </source>
</evidence>
<dbReference type="PANTHER" id="PTHR42693:SF53">
    <property type="entry name" value="ENDO-4-O-SULFATASE"/>
    <property type="match status" value="1"/>
</dbReference>
<feature type="domain" description="Sulfatase N-terminal" evidence="5">
    <location>
        <begin position="330"/>
        <end position="695"/>
    </location>
</feature>
<dbReference type="CDD" id="cd08981">
    <property type="entry name" value="GH43_Bt1873-like"/>
    <property type="match status" value="1"/>
</dbReference>
<name>A0A2D0N0W6_FLAN2</name>
<keyword evidence="3" id="KW-0378">Hydrolase</keyword>
<evidence type="ECO:0000259" key="5">
    <source>
        <dbReference type="Pfam" id="PF00884"/>
    </source>
</evidence>
<dbReference type="RefSeq" id="WP_099154474.1">
    <property type="nucleotide sequence ID" value="NZ_PDUD01000044.1"/>
</dbReference>
<dbReference type="InterPro" id="IPR000917">
    <property type="entry name" value="Sulfatase_N"/>
</dbReference>
<dbReference type="InterPro" id="IPR050738">
    <property type="entry name" value="Sulfatase"/>
</dbReference>
<dbReference type="Gene3D" id="3.40.720.10">
    <property type="entry name" value="Alkaline Phosphatase, subunit A"/>
    <property type="match status" value="1"/>
</dbReference>
<keyword evidence="4" id="KW-0326">Glycosidase</keyword>
<evidence type="ECO:0000313" key="7">
    <source>
        <dbReference type="Proteomes" id="UP000223913"/>
    </source>
</evidence>
<dbReference type="InterPro" id="IPR017850">
    <property type="entry name" value="Alkaline_phosphatase_core_sf"/>
</dbReference>